<gene>
    <name evidence="2" type="ORF">SDC9_211771</name>
</gene>
<evidence type="ECO:0000256" key="1">
    <source>
        <dbReference type="SAM" id="MobiDB-lite"/>
    </source>
</evidence>
<comment type="caution">
    <text evidence="2">The sequence shown here is derived from an EMBL/GenBank/DDBJ whole genome shotgun (WGS) entry which is preliminary data.</text>
</comment>
<dbReference type="AlphaFoldDB" id="A0A645JL59"/>
<name>A0A645JL59_9ZZZZ</name>
<sequence>MFIRNMSPYGLNPAAKKAYCKNTAYFADMKFLKAFQKHCIFSAHGAKPSIYIAKTAVSKKDSALYADRMNHVKQSRANMLMKSGLPCKKLLAVRRDFRFVIAGTALIRKAGNSRLKRIGREDGESLSKPSSSSPGYK</sequence>
<organism evidence="2">
    <name type="scientific">bioreactor metagenome</name>
    <dbReference type="NCBI Taxonomy" id="1076179"/>
    <lineage>
        <taxon>unclassified sequences</taxon>
        <taxon>metagenomes</taxon>
        <taxon>ecological metagenomes</taxon>
    </lineage>
</organism>
<dbReference type="EMBL" id="VSSQ01144302">
    <property type="protein sequence ID" value="MPN64002.1"/>
    <property type="molecule type" value="Genomic_DNA"/>
</dbReference>
<feature type="region of interest" description="Disordered" evidence="1">
    <location>
        <begin position="118"/>
        <end position="137"/>
    </location>
</feature>
<reference evidence="2" key="1">
    <citation type="submission" date="2019-08" db="EMBL/GenBank/DDBJ databases">
        <authorList>
            <person name="Kucharzyk K."/>
            <person name="Murdoch R.W."/>
            <person name="Higgins S."/>
            <person name="Loffler F."/>
        </authorList>
    </citation>
    <scope>NUCLEOTIDE SEQUENCE</scope>
</reference>
<accession>A0A645JL59</accession>
<feature type="compositionally biased region" description="Low complexity" evidence="1">
    <location>
        <begin position="126"/>
        <end position="137"/>
    </location>
</feature>
<proteinExistence type="predicted"/>
<evidence type="ECO:0000313" key="2">
    <source>
        <dbReference type="EMBL" id="MPN64002.1"/>
    </source>
</evidence>
<protein>
    <submittedName>
        <fullName evidence="2">Uncharacterized protein</fullName>
    </submittedName>
</protein>